<dbReference type="OMA" id="TQEFARY"/>
<feature type="non-terminal residue" evidence="1">
    <location>
        <position position="1"/>
    </location>
</feature>
<sequence>IPFLNLIANLKQRTRRINIRAGGNTQETATLVDSTPDGKILEEDLQAVSGTTTPPLIFAPDLIQMMRNISDFVNVHWFLGVPFNDTNWRLAIVEAGQAVLSDFLIGVQAGNEPDLYSTHGRPYP</sequence>
<dbReference type="Proteomes" id="UP000054270">
    <property type="component" value="Unassembled WGS sequence"/>
</dbReference>
<gene>
    <name evidence="1" type="ORF">HYPSUDRAFT_120098</name>
</gene>
<dbReference type="PANTHER" id="PTHR36183">
    <property type="entry name" value="BETA-GLUCURONIDASE"/>
    <property type="match status" value="1"/>
</dbReference>
<evidence type="ECO:0000313" key="1">
    <source>
        <dbReference type="EMBL" id="KJA13593.1"/>
    </source>
</evidence>
<dbReference type="Gene3D" id="3.20.20.80">
    <property type="entry name" value="Glycosidases"/>
    <property type="match status" value="1"/>
</dbReference>
<reference evidence="2" key="1">
    <citation type="submission" date="2014-04" db="EMBL/GenBank/DDBJ databases">
        <title>Evolutionary Origins and Diversification of the Mycorrhizal Mutualists.</title>
        <authorList>
            <consortium name="DOE Joint Genome Institute"/>
            <consortium name="Mycorrhizal Genomics Consortium"/>
            <person name="Kohler A."/>
            <person name="Kuo A."/>
            <person name="Nagy L.G."/>
            <person name="Floudas D."/>
            <person name="Copeland A."/>
            <person name="Barry K.W."/>
            <person name="Cichocki N."/>
            <person name="Veneault-Fourrey C."/>
            <person name="LaButti K."/>
            <person name="Lindquist E.A."/>
            <person name="Lipzen A."/>
            <person name="Lundell T."/>
            <person name="Morin E."/>
            <person name="Murat C."/>
            <person name="Riley R."/>
            <person name="Ohm R."/>
            <person name="Sun H."/>
            <person name="Tunlid A."/>
            <person name="Henrissat B."/>
            <person name="Grigoriev I.V."/>
            <person name="Hibbett D.S."/>
            <person name="Martin F."/>
        </authorList>
    </citation>
    <scope>NUCLEOTIDE SEQUENCE [LARGE SCALE GENOMIC DNA]</scope>
    <source>
        <strain evidence="2">FD-334 SS-4</strain>
    </source>
</reference>
<evidence type="ECO:0000313" key="2">
    <source>
        <dbReference type="Proteomes" id="UP000054270"/>
    </source>
</evidence>
<organism evidence="1 2">
    <name type="scientific">Hypholoma sublateritium (strain FD-334 SS-4)</name>
    <dbReference type="NCBI Taxonomy" id="945553"/>
    <lineage>
        <taxon>Eukaryota</taxon>
        <taxon>Fungi</taxon>
        <taxon>Dikarya</taxon>
        <taxon>Basidiomycota</taxon>
        <taxon>Agaricomycotina</taxon>
        <taxon>Agaricomycetes</taxon>
        <taxon>Agaricomycetidae</taxon>
        <taxon>Agaricales</taxon>
        <taxon>Agaricineae</taxon>
        <taxon>Strophariaceae</taxon>
        <taxon>Hypholoma</taxon>
    </lineage>
</organism>
<proteinExistence type="predicted"/>
<dbReference type="InterPro" id="IPR052974">
    <property type="entry name" value="GH79_Enzymes"/>
</dbReference>
<accession>A0A0D2LRZ7</accession>
<keyword evidence="1" id="KW-0378">Hydrolase</keyword>
<feature type="non-terminal residue" evidence="1">
    <location>
        <position position="124"/>
    </location>
</feature>
<name>A0A0D2LRZ7_HYPSF</name>
<protein>
    <submittedName>
        <fullName evidence="1">Glycoside hydrolase family 79 protein</fullName>
    </submittedName>
</protein>
<dbReference type="GO" id="GO:0016787">
    <property type="term" value="F:hydrolase activity"/>
    <property type="evidence" value="ECO:0007669"/>
    <property type="project" value="UniProtKB-KW"/>
</dbReference>
<dbReference type="AlphaFoldDB" id="A0A0D2LRZ7"/>
<dbReference type="EMBL" id="KN817728">
    <property type="protein sequence ID" value="KJA13593.1"/>
    <property type="molecule type" value="Genomic_DNA"/>
</dbReference>
<dbReference type="OrthoDB" id="3010129at2759"/>
<dbReference type="PANTHER" id="PTHR36183:SF2">
    <property type="entry name" value="BETA-GLUCURONIDASE C-TERMINAL DOMAIN-CONTAINING PROTEIN"/>
    <property type="match status" value="1"/>
</dbReference>
<keyword evidence="2" id="KW-1185">Reference proteome</keyword>